<name>A0A1H8ART8_9MICO</name>
<dbReference type="STRING" id="1424661.SAMN05216281_101308"/>
<gene>
    <name evidence="1" type="ORF">E3O10_12630</name>
</gene>
<dbReference type="Proteomes" id="UP000297654">
    <property type="component" value="Unassembled WGS sequence"/>
</dbReference>
<evidence type="ECO:0000313" key="1">
    <source>
        <dbReference type="EMBL" id="TFB88618.1"/>
    </source>
</evidence>
<comment type="caution">
    <text evidence="1">The sequence shown here is derived from an EMBL/GenBank/DDBJ whole genome shotgun (WGS) entry which is preliminary data.</text>
</comment>
<keyword evidence="2" id="KW-1185">Reference proteome</keyword>
<protein>
    <submittedName>
        <fullName evidence="1">Uncharacterized protein</fullName>
    </submittedName>
</protein>
<dbReference type="RefSeq" id="WP_092106532.1">
    <property type="nucleotide sequence ID" value="NZ_FOCN01000001.1"/>
</dbReference>
<dbReference type="OrthoDB" id="5147644at2"/>
<dbReference type="EMBL" id="SOFF01000031">
    <property type="protein sequence ID" value="TFB88618.1"/>
    <property type="molecule type" value="Genomic_DNA"/>
</dbReference>
<proteinExistence type="predicted"/>
<organism evidence="1 2">
    <name type="scientific">Cryobacterium luteum</name>
    <dbReference type="NCBI Taxonomy" id="1424661"/>
    <lineage>
        <taxon>Bacteria</taxon>
        <taxon>Bacillati</taxon>
        <taxon>Actinomycetota</taxon>
        <taxon>Actinomycetes</taxon>
        <taxon>Micrococcales</taxon>
        <taxon>Microbacteriaceae</taxon>
        <taxon>Cryobacterium</taxon>
    </lineage>
</organism>
<evidence type="ECO:0000313" key="2">
    <source>
        <dbReference type="Proteomes" id="UP000297654"/>
    </source>
</evidence>
<sequence>MGYYVGDIPAQDLVIEPVRREEPIDLAPFDEVDVKLYDPAGVLVDGPGFLGTLGPETIVVEWPGTSPFAIAGIYSLRLTLSSTTADTRERVPAVRLVADIDDGWHTLESCRDDWRDAPGFDSWLYELLWSARQQVVAYGPKLAEGAHPPLNYLRAQLMQARNLWNAGKVDPASGGQGEDTFVMRPFPLDWMIKQIIRPVTAVPAVG</sequence>
<dbReference type="AlphaFoldDB" id="A0A1H8ART8"/>
<reference evidence="1 2" key="1">
    <citation type="submission" date="2019-03" db="EMBL/GenBank/DDBJ databases">
        <title>Genomics of glacier-inhabiting Cryobacterium strains.</title>
        <authorList>
            <person name="Liu Q."/>
            <person name="Xin Y.-H."/>
        </authorList>
    </citation>
    <scope>NUCLEOTIDE SEQUENCE [LARGE SCALE GENOMIC DNA]</scope>
    <source>
        <strain evidence="1 2">Hh15</strain>
    </source>
</reference>
<accession>A0A1H8ART8</accession>